<dbReference type="PANTHER" id="PTHR10209">
    <property type="entry name" value="OXIDOREDUCTASE, 2OG-FE II OXYGENASE FAMILY PROTEIN"/>
    <property type="match status" value="1"/>
</dbReference>
<keyword evidence="8" id="KW-1185">Reference proteome</keyword>
<organism evidence="7 8">
    <name type="scientific">Lasiosphaeria hispida</name>
    <dbReference type="NCBI Taxonomy" id="260671"/>
    <lineage>
        <taxon>Eukaryota</taxon>
        <taxon>Fungi</taxon>
        <taxon>Dikarya</taxon>
        <taxon>Ascomycota</taxon>
        <taxon>Pezizomycotina</taxon>
        <taxon>Sordariomycetes</taxon>
        <taxon>Sordariomycetidae</taxon>
        <taxon>Sordariales</taxon>
        <taxon>Lasiosphaeriaceae</taxon>
        <taxon>Lasiosphaeria</taxon>
    </lineage>
</organism>
<reference evidence="7" key="1">
    <citation type="journal article" date="2023" name="Mol. Phylogenet. Evol.">
        <title>Genome-scale phylogeny and comparative genomics of the fungal order Sordariales.</title>
        <authorList>
            <person name="Hensen N."/>
            <person name="Bonometti L."/>
            <person name="Westerberg I."/>
            <person name="Brannstrom I.O."/>
            <person name="Guillou S."/>
            <person name="Cros-Aarteil S."/>
            <person name="Calhoun S."/>
            <person name="Haridas S."/>
            <person name="Kuo A."/>
            <person name="Mondo S."/>
            <person name="Pangilinan J."/>
            <person name="Riley R."/>
            <person name="LaButti K."/>
            <person name="Andreopoulos B."/>
            <person name="Lipzen A."/>
            <person name="Chen C."/>
            <person name="Yan M."/>
            <person name="Daum C."/>
            <person name="Ng V."/>
            <person name="Clum A."/>
            <person name="Steindorff A."/>
            <person name="Ohm R.A."/>
            <person name="Martin F."/>
            <person name="Silar P."/>
            <person name="Natvig D.O."/>
            <person name="Lalanne C."/>
            <person name="Gautier V."/>
            <person name="Ament-Velasquez S.L."/>
            <person name="Kruys A."/>
            <person name="Hutchinson M.I."/>
            <person name="Powell A.J."/>
            <person name="Barry K."/>
            <person name="Miller A.N."/>
            <person name="Grigoriev I.V."/>
            <person name="Debuchy R."/>
            <person name="Gladieux P."/>
            <person name="Hiltunen Thoren M."/>
            <person name="Johannesson H."/>
        </authorList>
    </citation>
    <scope>NUCLEOTIDE SEQUENCE</scope>
    <source>
        <strain evidence="7">CBS 955.72</strain>
    </source>
</reference>
<comment type="caution">
    <text evidence="7">The sequence shown here is derived from an EMBL/GenBank/DDBJ whole genome shotgun (WGS) entry which is preliminary data.</text>
</comment>
<evidence type="ECO:0000256" key="2">
    <source>
        <dbReference type="ARBA" id="ARBA00022723"/>
    </source>
</evidence>
<protein>
    <submittedName>
        <fullName evidence="7">2OG-Fe(II) oxygenase superfamily</fullName>
    </submittedName>
</protein>
<dbReference type="EMBL" id="JAUIQD010000004">
    <property type="protein sequence ID" value="KAK3354038.1"/>
    <property type="molecule type" value="Genomic_DNA"/>
</dbReference>
<evidence type="ECO:0000313" key="8">
    <source>
        <dbReference type="Proteomes" id="UP001275084"/>
    </source>
</evidence>
<dbReference type="PANTHER" id="PTHR10209:SF812">
    <property type="entry name" value="2OG-FE(II) OXYGENASE FAMILY, PUTATIVE (AFU_ORTHOLOGUE AFUA_3G14880)-RELATED"/>
    <property type="match status" value="1"/>
</dbReference>
<dbReference type="GO" id="GO:0044283">
    <property type="term" value="P:small molecule biosynthetic process"/>
    <property type="evidence" value="ECO:0007669"/>
    <property type="project" value="UniProtKB-ARBA"/>
</dbReference>
<dbReference type="AlphaFoldDB" id="A0AAJ0MF21"/>
<keyword evidence="2 5" id="KW-0479">Metal-binding</keyword>
<gene>
    <name evidence="7" type="ORF">B0T25DRAFT_608617</name>
</gene>
<dbReference type="GO" id="GO:0016491">
    <property type="term" value="F:oxidoreductase activity"/>
    <property type="evidence" value="ECO:0007669"/>
    <property type="project" value="UniProtKB-KW"/>
</dbReference>
<name>A0AAJ0MF21_9PEZI</name>
<evidence type="ECO:0000256" key="3">
    <source>
        <dbReference type="ARBA" id="ARBA00023002"/>
    </source>
</evidence>
<feature type="domain" description="Fe2OG dioxygenase" evidence="6">
    <location>
        <begin position="178"/>
        <end position="287"/>
    </location>
</feature>
<dbReference type="PROSITE" id="PS51471">
    <property type="entry name" value="FE2OG_OXY"/>
    <property type="match status" value="1"/>
</dbReference>
<dbReference type="SUPFAM" id="SSF51197">
    <property type="entry name" value="Clavaminate synthase-like"/>
    <property type="match status" value="1"/>
</dbReference>
<accession>A0AAJ0MF21</accession>
<evidence type="ECO:0000256" key="4">
    <source>
        <dbReference type="ARBA" id="ARBA00023004"/>
    </source>
</evidence>
<evidence type="ECO:0000313" key="7">
    <source>
        <dbReference type="EMBL" id="KAK3354038.1"/>
    </source>
</evidence>
<evidence type="ECO:0000259" key="6">
    <source>
        <dbReference type="PROSITE" id="PS51471"/>
    </source>
</evidence>
<dbReference type="Proteomes" id="UP001275084">
    <property type="component" value="Unassembled WGS sequence"/>
</dbReference>
<dbReference type="Pfam" id="PF14226">
    <property type="entry name" value="DIOX_N"/>
    <property type="match status" value="1"/>
</dbReference>
<keyword evidence="3 5" id="KW-0560">Oxidoreductase</keyword>
<dbReference type="InterPro" id="IPR044861">
    <property type="entry name" value="IPNS-like_FE2OG_OXY"/>
</dbReference>
<reference evidence="7" key="2">
    <citation type="submission" date="2023-06" db="EMBL/GenBank/DDBJ databases">
        <authorList>
            <consortium name="Lawrence Berkeley National Laboratory"/>
            <person name="Haridas S."/>
            <person name="Hensen N."/>
            <person name="Bonometti L."/>
            <person name="Westerberg I."/>
            <person name="Brannstrom I.O."/>
            <person name="Guillou S."/>
            <person name="Cros-Aarteil S."/>
            <person name="Calhoun S."/>
            <person name="Kuo A."/>
            <person name="Mondo S."/>
            <person name="Pangilinan J."/>
            <person name="Riley R."/>
            <person name="Labutti K."/>
            <person name="Andreopoulos B."/>
            <person name="Lipzen A."/>
            <person name="Chen C."/>
            <person name="Yanf M."/>
            <person name="Daum C."/>
            <person name="Ng V."/>
            <person name="Clum A."/>
            <person name="Steindorff A."/>
            <person name="Ohm R."/>
            <person name="Martin F."/>
            <person name="Silar P."/>
            <person name="Natvig D."/>
            <person name="Lalanne C."/>
            <person name="Gautier V."/>
            <person name="Ament-Velasquez S.L."/>
            <person name="Kruys A."/>
            <person name="Hutchinson M.I."/>
            <person name="Powell A.J."/>
            <person name="Barry K."/>
            <person name="Miller A.N."/>
            <person name="Grigoriev I.V."/>
            <person name="Debuchy R."/>
            <person name="Gladieux P."/>
            <person name="Thoren M.H."/>
            <person name="Johannesson H."/>
        </authorList>
    </citation>
    <scope>NUCLEOTIDE SEQUENCE</scope>
    <source>
        <strain evidence="7">CBS 955.72</strain>
    </source>
</reference>
<dbReference type="InterPro" id="IPR027443">
    <property type="entry name" value="IPNS-like_sf"/>
</dbReference>
<proteinExistence type="inferred from homology"/>
<evidence type="ECO:0000256" key="1">
    <source>
        <dbReference type="ARBA" id="ARBA00008056"/>
    </source>
</evidence>
<dbReference type="InterPro" id="IPR005123">
    <property type="entry name" value="Oxoglu/Fe-dep_dioxygenase_dom"/>
</dbReference>
<keyword evidence="4 5" id="KW-0408">Iron</keyword>
<comment type="similarity">
    <text evidence="1 5">Belongs to the iron/ascorbate-dependent oxidoreductase family.</text>
</comment>
<dbReference type="InterPro" id="IPR026992">
    <property type="entry name" value="DIOX_N"/>
</dbReference>
<dbReference type="Pfam" id="PF03171">
    <property type="entry name" value="2OG-FeII_Oxy"/>
    <property type="match status" value="1"/>
</dbReference>
<sequence>MTTNMQGDFTTIPTLDLSLANSAETKPLFLSELRTALVRVGFFYVKNHGIPDEVQQDAIEQSIKFFELPLEEKLEIETVHSKHFLGYNRMSSEKTLQQKDQNESIAIGAELPAPNPSDPIYLNLQGPSQWPSTLPTFQPAIEAYRTAVSSLASTFTPLIEAALSLPPSSLTTLFNDNPFSRLKITSYPPPTPSPSLSPFQGVGPHKDGAFMTYLLQGTRHNSLEVQNHAGAWIPVPPVPGTLVVNIGRVLELLTGGVCAATTHRVLLEPEGFRGLGPRLSLPFFQHVNLKLRGDELRVEVPPGTRELSGEAVVSDAGTFFGGLVDGCVGDLVFVSMMTSFQEAARRWYPDLLERALVTEEVALRGTKGAVV</sequence>
<evidence type="ECO:0000256" key="5">
    <source>
        <dbReference type="RuleBase" id="RU003682"/>
    </source>
</evidence>
<dbReference type="Gene3D" id="2.60.120.330">
    <property type="entry name" value="B-lactam Antibiotic, Isopenicillin N Synthase, Chain"/>
    <property type="match status" value="1"/>
</dbReference>
<dbReference type="GO" id="GO:0046872">
    <property type="term" value="F:metal ion binding"/>
    <property type="evidence" value="ECO:0007669"/>
    <property type="project" value="UniProtKB-KW"/>
</dbReference>